<dbReference type="GO" id="GO:0003677">
    <property type="term" value="F:DNA binding"/>
    <property type="evidence" value="ECO:0007669"/>
    <property type="project" value="InterPro"/>
</dbReference>
<feature type="domain" description="HTH merR-type" evidence="1">
    <location>
        <begin position="1"/>
        <end position="26"/>
    </location>
</feature>
<dbReference type="SUPFAM" id="SSF46955">
    <property type="entry name" value="Putative DNA-binding domain"/>
    <property type="match status" value="1"/>
</dbReference>
<name>Q38Z48_LATSS</name>
<reference evidence="3" key="1">
    <citation type="journal article" date="2005" name="Nat. Biotechnol.">
        <title>The complete genome sequence of the meat-borne lactic acid bacterium Lactobacillus sakei 23K.</title>
        <authorList>
            <person name="Chaillou S."/>
            <person name="Champomier-Verges M.-C."/>
            <person name="Cornet M."/>
            <person name="Crutz-Le Coq A.-M."/>
            <person name="Dudez A.-M."/>
            <person name="Martin V."/>
            <person name="Beaufils S."/>
            <person name="Darbon-Rongere E."/>
            <person name="Bossy R."/>
            <person name="Loux V."/>
            <person name="Zagorec M."/>
        </authorList>
    </citation>
    <scope>NUCLEOTIDE SEQUENCE [LARGE SCALE GENOMIC DNA]</scope>
    <source>
        <strain evidence="3">23K</strain>
    </source>
</reference>
<dbReference type="PROSITE" id="PS50937">
    <property type="entry name" value="HTH_MERR_2"/>
    <property type="match status" value="1"/>
</dbReference>
<proteinExistence type="predicted"/>
<protein>
    <submittedName>
        <fullName evidence="2">Transcriptional regulator, MerR family (N-terminal), authentic frameshift</fullName>
    </submittedName>
</protein>
<evidence type="ECO:0000313" key="3">
    <source>
        <dbReference type="Proteomes" id="UP000002707"/>
    </source>
</evidence>
<organism evidence="2 3">
    <name type="scientific">Latilactobacillus sakei subsp. sakei (strain 23K)</name>
    <name type="common">Lactobacillus sakei subsp. sakei</name>
    <dbReference type="NCBI Taxonomy" id="314315"/>
    <lineage>
        <taxon>Bacteria</taxon>
        <taxon>Bacillati</taxon>
        <taxon>Bacillota</taxon>
        <taxon>Bacilli</taxon>
        <taxon>Lactobacillales</taxon>
        <taxon>Lactobacillaceae</taxon>
        <taxon>Latilactobacillus</taxon>
    </lineage>
</organism>
<dbReference type="InterPro" id="IPR009061">
    <property type="entry name" value="DNA-bd_dom_put_sf"/>
</dbReference>
<evidence type="ECO:0000259" key="1">
    <source>
        <dbReference type="PROSITE" id="PS50937"/>
    </source>
</evidence>
<dbReference type="AlphaFoldDB" id="Q38Z48"/>
<accession>Q38Z48</accession>
<dbReference type="STRING" id="314315.LCA_0229"/>
<dbReference type="EMBL" id="CR936503">
    <property type="protein sequence ID" value="CAI54529.1"/>
    <property type="molecule type" value="Genomic_DNA"/>
</dbReference>
<dbReference type="RefSeq" id="WP_011373939.1">
    <property type="nucleotide sequence ID" value="NC_007576.1"/>
</dbReference>
<dbReference type="GO" id="GO:0006355">
    <property type="term" value="P:regulation of DNA-templated transcription"/>
    <property type="evidence" value="ECO:0007669"/>
    <property type="project" value="InterPro"/>
</dbReference>
<sequence length="49" mass="5574">MNIKEASQQTGVTATTIRYYEKEGLIQRLIATMLACERLTTELLEELIS</sequence>
<keyword evidence="3" id="KW-1185">Reference proteome</keyword>
<gene>
    <name evidence="2" type="ordered locus">LCA_0229</name>
</gene>
<dbReference type="InterPro" id="IPR000551">
    <property type="entry name" value="MerR-type_HTH_dom"/>
</dbReference>
<dbReference type="HOGENOM" id="CLU_3137143_0_0_9"/>
<dbReference type="Proteomes" id="UP000002707">
    <property type="component" value="Chromosome"/>
</dbReference>
<dbReference type="KEGG" id="lsa:LCA_0229"/>
<dbReference type="Pfam" id="PF00376">
    <property type="entry name" value="MerR"/>
    <property type="match status" value="1"/>
</dbReference>
<dbReference type="Gene3D" id="1.10.1660.10">
    <property type="match status" value="1"/>
</dbReference>
<evidence type="ECO:0000313" key="2">
    <source>
        <dbReference type="EMBL" id="CAI54529.1"/>
    </source>
</evidence>